<dbReference type="PANTHER" id="PTHR10383">
    <property type="entry name" value="SERINE INCORPORATOR"/>
    <property type="match status" value="1"/>
</dbReference>
<dbReference type="Proteomes" id="UP001146120">
    <property type="component" value="Unassembled WGS sequence"/>
</dbReference>
<sequence length="433" mass="47491">MLACRHLVAFREHLWVLCRLPGPGQRWLLRRQPIGLSVGDPICAASSSHTRCWRTHDLVLSHSISFSLACFFVFTGFLSCLFARGFQNVCCVMCFQIPIFVGIVITSLFIHNSFYNGYADLARIASALFIIIQIIIIIDSSYNARDFLLDKMDEAERDDEARQGLLESQYESEPSVATGKTMWEAVYLGSVLILTALAVAGFVLMFKYYGGCDLNVAFITLTVMASVVLTVLSVTSWTDVGLLPSAAVTLYLAFLCYQALHANPDGTCSATPEGLTTATREKSVLANAALAAFTITWTSWRTSATTTNIFTLSPSSSELDHRSNALLDDSHAADAKDGKATAKQSEVSSTTASEAPTRPVVPEYQFHLLMVLSSFYMAMVLTNWGAADGMTTADDNLVTMWVKIVSQWVAMAIFLWTIVAPSVFPDRDFSTGM</sequence>
<dbReference type="Pfam" id="PF03348">
    <property type="entry name" value="Serinc"/>
    <property type="match status" value="1"/>
</dbReference>
<keyword evidence="8" id="KW-1185">Reference proteome</keyword>
<protein>
    <submittedName>
        <fullName evidence="7">Uncharacterized protein</fullName>
    </submittedName>
</protein>
<dbReference type="AlphaFoldDB" id="A0AAV2YI44"/>
<dbReference type="EMBL" id="DAKRPA010000296">
    <property type="protein sequence ID" value="DAZ93720.1"/>
    <property type="molecule type" value="Genomic_DNA"/>
</dbReference>
<dbReference type="InterPro" id="IPR005016">
    <property type="entry name" value="TDE1/TMS"/>
</dbReference>
<comment type="caution">
    <text evidence="7">The sequence shown here is derived from an EMBL/GenBank/DDBJ whole genome shotgun (WGS) entry which is preliminary data.</text>
</comment>
<feature type="transmembrane region" description="Helical" evidence="6">
    <location>
        <begin position="366"/>
        <end position="385"/>
    </location>
</feature>
<reference evidence="7" key="1">
    <citation type="submission" date="2022-11" db="EMBL/GenBank/DDBJ databases">
        <authorList>
            <person name="Morgan W.R."/>
            <person name="Tartar A."/>
        </authorList>
    </citation>
    <scope>NUCLEOTIDE SEQUENCE</scope>
    <source>
        <strain evidence="7">ARSEF 373</strain>
    </source>
</reference>
<evidence type="ECO:0000256" key="4">
    <source>
        <dbReference type="ARBA" id="ARBA00022989"/>
    </source>
</evidence>
<keyword evidence="5 6" id="KW-0472">Membrane</keyword>
<dbReference type="GO" id="GO:0016020">
    <property type="term" value="C:membrane"/>
    <property type="evidence" value="ECO:0007669"/>
    <property type="project" value="UniProtKB-SubCell"/>
</dbReference>
<feature type="transmembrane region" description="Helical" evidence="6">
    <location>
        <begin position="58"/>
        <end position="79"/>
    </location>
</feature>
<name>A0AAV2YI44_9STRA</name>
<evidence type="ECO:0000313" key="8">
    <source>
        <dbReference type="Proteomes" id="UP001146120"/>
    </source>
</evidence>
<feature type="transmembrane region" description="Helical" evidence="6">
    <location>
        <begin position="241"/>
        <end position="260"/>
    </location>
</feature>
<dbReference type="PANTHER" id="PTHR10383:SF9">
    <property type="entry name" value="SERINE INCORPORATOR, ISOFORM F"/>
    <property type="match status" value="1"/>
</dbReference>
<feature type="transmembrane region" description="Helical" evidence="6">
    <location>
        <begin position="85"/>
        <end position="109"/>
    </location>
</feature>
<keyword evidence="3 6" id="KW-0812">Transmembrane</keyword>
<evidence type="ECO:0000256" key="6">
    <source>
        <dbReference type="SAM" id="Phobius"/>
    </source>
</evidence>
<gene>
    <name evidence="7" type="ORF">N0F65_009646</name>
</gene>
<keyword evidence="4 6" id="KW-1133">Transmembrane helix</keyword>
<feature type="transmembrane region" description="Helical" evidence="6">
    <location>
        <begin position="185"/>
        <end position="204"/>
    </location>
</feature>
<feature type="transmembrane region" description="Helical" evidence="6">
    <location>
        <begin position="216"/>
        <end position="235"/>
    </location>
</feature>
<reference evidence="7" key="2">
    <citation type="journal article" date="2023" name="Microbiol Resour">
        <title>Decontamination and Annotation of the Draft Genome Sequence of the Oomycete Lagenidium giganteum ARSEF 373.</title>
        <authorList>
            <person name="Morgan W.R."/>
            <person name="Tartar A."/>
        </authorList>
    </citation>
    <scope>NUCLEOTIDE SEQUENCE</scope>
    <source>
        <strain evidence="7">ARSEF 373</strain>
    </source>
</reference>
<accession>A0AAV2YI44</accession>
<evidence type="ECO:0000313" key="7">
    <source>
        <dbReference type="EMBL" id="DAZ93720.1"/>
    </source>
</evidence>
<evidence type="ECO:0000256" key="5">
    <source>
        <dbReference type="ARBA" id="ARBA00023136"/>
    </source>
</evidence>
<evidence type="ECO:0000256" key="1">
    <source>
        <dbReference type="ARBA" id="ARBA00004141"/>
    </source>
</evidence>
<comment type="subcellular location">
    <subcellularLocation>
        <location evidence="1">Membrane</location>
        <topology evidence="1">Multi-pass membrane protein</topology>
    </subcellularLocation>
</comment>
<comment type="similarity">
    <text evidence="2">Belongs to the TDE1 family.</text>
</comment>
<feature type="transmembrane region" description="Helical" evidence="6">
    <location>
        <begin position="405"/>
        <end position="424"/>
    </location>
</feature>
<proteinExistence type="inferred from homology"/>
<feature type="transmembrane region" description="Helical" evidence="6">
    <location>
        <begin position="121"/>
        <end position="142"/>
    </location>
</feature>
<evidence type="ECO:0000256" key="3">
    <source>
        <dbReference type="ARBA" id="ARBA00022692"/>
    </source>
</evidence>
<evidence type="ECO:0000256" key="2">
    <source>
        <dbReference type="ARBA" id="ARBA00006665"/>
    </source>
</evidence>
<organism evidence="7 8">
    <name type="scientific">Lagenidium giganteum</name>
    <dbReference type="NCBI Taxonomy" id="4803"/>
    <lineage>
        <taxon>Eukaryota</taxon>
        <taxon>Sar</taxon>
        <taxon>Stramenopiles</taxon>
        <taxon>Oomycota</taxon>
        <taxon>Peronosporomycetes</taxon>
        <taxon>Pythiales</taxon>
        <taxon>Pythiaceae</taxon>
    </lineage>
</organism>